<feature type="compositionally biased region" description="Basic and acidic residues" evidence="1">
    <location>
        <begin position="289"/>
        <end position="298"/>
    </location>
</feature>
<feature type="region of interest" description="Disordered" evidence="1">
    <location>
        <begin position="190"/>
        <end position="227"/>
    </location>
</feature>
<feature type="region of interest" description="Disordered" evidence="1">
    <location>
        <begin position="55"/>
        <end position="81"/>
    </location>
</feature>
<dbReference type="InterPro" id="IPR028030">
    <property type="entry name" value="DUF4592"/>
</dbReference>
<sequence length="996" mass="107971">MPDRFRTRSYFQGFIGDYIMATGPTDVIHPPEAGETTEECAGKKKSKFQTFKNFFAKKKRKESPAPRGESNLKPSQSSSDVSIPALDTIALHSPAEPGSKGSMGNKALSHDSVFIFESAPENTAGDMSSQENIPGKVKTLQLQLQQNIRLGSSPLVITGRKLEDTGAVSEDDGLPKSPPEISTLHEVLTCSPSKSSNPVQRHSSLSLGGTDSEDEQVPSDASSRPVSPLSSMVLVIPATQASSLLPVDFNTPASPVGCLDTSAARHRIAINPRKQRVFTSKNQQTPLEQLEKEQSLPVTAEKKSTTKFLDADQYENWAGSLVWEENNGKGGGAKETQAITKTDNSTSNPRNSVTPADVVCTLLEEDACPIETDHQAKVTVSFPNVQSSLAKSEEENKAEEVLVPYCSDESIDEFKLLLQNTDEVIELSESLQTEPEAIVFQDTLASDLYGISMEKEDINSLADATKVSLNQPVDQSDKEPGDSGVALVGKVEDQPCTNENNLIWPDSDPALCVSQVLLATLEMSSEGEWMAVSVPENTSAAKDDKEMCKVTELQPSKDHVDSTTSLQKDSVVSVSDIDCMLPQSKVNKELHFKPEMHCPVSKARQSNQETDASSNLEKHSIGCLASSSLAGFKSCIPLSGDSQQNQLGGVTSQEKTRKESKSPEENVKTPLKSAATKPVRFTIAPAWQRSLSGGSNSKEDSCARSSPSSPIRPELFEGTAHLDTTRQESTKNNPEGFERDNENNRASLNSSMEGAEHETQNAENPFGIRLRRTSSLLKYHSESPKQIPLAVHTTSSGSVKEDQKSVGTGRPPHGLPGNQKALAKKSAVVEEKNAPKTKPEEVSKKQHTNKLSEKVPSPHLETVTSEPAWVSMAKLKQKGFQGHPLGKGHKREDKTLTRMDQEERVTCASENLLGKNITPSLCAQEKKSQMKITMSATAAVTLGPTAQEASVVPTTEKETRQPCNLPMTPCSSAEPPWLSLAKKKAKAWSEMPQIVQ</sequence>
<proteinExistence type="predicted"/>
<keyword evidence="4" id="KW-1185">Reference proteome</keyword>
<dbReference type="Pfam" id="PF15262">
    <property type="entry name" value="DUF4592"/>
    <property type="match status" value="1"/>
</dbReference>
<name>A0A4D9EVI7_9SAUR</name>
<feature type="region of interest" description="Disordered" evidence="1">
    <location>
        <begin position="640"/>
        <end position="768"/>
    </location>
</feature>
<accession>A0A4D9EVI7</accession>
<dbReference type="AlphaFoldDB" id="A0A4D9EVI7"/>
<dbReference type="PANTHER" id="PTHR47743:SF2">
    <property type="entry name" value="ACROSOMAL PROTEIN KIAA1210"/>
    <property type="match status" value="1"/>
</dbReference>
<evidence type="ECO:0000313" key="3">
    <source>
        <dbReference type="EMBL" id="TFK15391.1"/>
    </source>
</evidence>
<feature type="region of interest" description="Disordered" evidence="1">
    <location>
        <begin position="279"/>
        <end position="298"/>
    </location>
</feature>
<feature type="compositionally biased region" description="Basic and acidic residues" evidence="1">
    <location>
        <begin position="654"/>
        <end position="667"/>
    </location>
</feature>
<dbReference type="Proteomes" id="UP000297703">
    <property type="component" value="Unassembled WGS sequence"/>
</dbReference>
<reference evidence="3 4" key="2">
    <citation type="submission" date="2019-04" db="EMBL/GenBank/DDBJ databases">
        <title>The genome sequence of big-headed turtle.</title>
        <authorList>
            <person name="Gong S."/>
        </authorList>
    </citation>
    <scope>NUCLEOTIDE SEQUENCE [LARGE SCALE GENOMIC DNA]</scope>
    <source>
        <strain evidence="3">DO16091913</strain>
        <tissue evidence="3">Muscle</tissue>
    </source>
</reference>
<organism evidence="3 4">
    <name type="scientific">Platysternon megacephalum</name>
    <name type="common">big-headed turtle</name>
    <dbReference type="NCBI Taxonomy" id="55544"/>
    <lineage>
        <taxon>Eukaryota</taxon>
        <taxon>Metazoa</taxon>
        <taxon>Chordata</taxon>
        <taxon>Craniata</taxon>
        <taxon>Vertebrata</taxon>
        <taxon>Euteleostomi</taxon>
        <taxon>Archelosauria</taxon>
        <taxon>Testudinata</taxon>
        <taxon>Testudines</taxon>
        <taxon>Cryptodira</taxon>
        <taxon>Durocryptodira</taxon>
        <taxon>Testudinoidea</taxon>
        <taxon>Platysternidae</taxon>
        <taxon>Platysternon</taxon>
    </lineage>
</organism>
<feature type="compositionally biased region" description="Basic and acidic residues" evidence="1">
    <location>
        <begin position="827"/>
        <end position="844"/>
    </location>
</feature>
<evidence type="ECO:0000259" key="2">
    <source>
        <dbReference type="Pfam" id="PF15262"/>
    </source>
</evidence>
<reference evidence="3 4" key="1">
    <citation type="submission" date="2019-04" db="EMBL/GenBank/DDBJ databases">
        <title>Draft genome of the big-headed turtle Platysternon megacephalum.</title>
        <authorList>
            <person name="Gong S."/>
        </authorList>
    </citation>
    <scope>NUCLEOTIDE SEQUENCE [LARGE SCALE GENOMIC DNA]</scope>
    <source>
        <strain evidence="3">DO16091913</strain>
        <tissue evidence="3">Muscle</tissue>
    </source>
</reference>
<feature type="domain" description="DUF4592" evidence="2">
    <location>
        <begin position="146"/>
        <end position="279"/>
    </location>
</feature>
<dbReference type="EMBL" id="QXTE01000005">
    <property type="protein sequence ID" value="TFK15391.1"/>
    <property type="molecule type" value="Genomic_DNA"/>
</dbReference>
<feature type="region of interest" description="Disordered" evidence="1">
    <location>
        <begin position="781"/>
        <end position="863"/>
    </location>
</feature>
<evidence type="ECO:0000313" key="4">
    <source>
        <dbReference type="Proteomes" id="UP000297703"/>
    </source>
</evidence>
<comment type="caution">
    <text evidence="3">The sequence shown here is derived from an EMBL/GenBank/DDBJ whole genome shotgun (WGS) entry which is preliminary data.</text>
</comment>
<gene>
    <name evidence="3" type="ORF">DR999_PMT01157</name>
</gene>
<feature type="compositionally biased region" description="Polar residues" evidence="1">
    <location>
        <begin position="72"/>
        <end position="81"/>
    </location>
</feature>
<protein>
    <submittedName>
        <fullName evidence="3">Zinc finger FYVE domain-containing protein 26</fullName>
    </submittedName>
</protein>
<feature type="compositionally biased region" description="Polar residues" evidence="1">
    <location>
        <begin position="190"/>
        <end position="209"/>
    </location>
</feature>
<dbReference type="STRING" id="55544.A0A4D9EVI7"/>
<dbReference type="InterPro" id="IPR026713">
    <property type="entry name" value="CRACD-like"/>
</dbReference>
<feature type="compositionally biased region" description="Polar residues" evidence="1">
    <location>
        <begin position="640"/>
        <end position="653"/>
    </location>
</feature>
<evidence type="ECO:0000256" key="1">
    <source>
        <dbReference type="SAM" id="MobiDB-lite"/>
    </source>
</evidence>
<dbReference type="OrthoDB" id="8869651at2759"/>
<feature type="region of interest" description="Disordered" evidence="1">
    <location>
        <begin position="949"/>
        <end position="975"/>
    </location>
</feature>
<dbReference type="PANTHER" id="PTHR47743">
    <property type="entry name" value="KIAA1210 / KIAA1211 FAMILY MEMBER"/>
    <property type="match status" value="1"/>
</dbReference>